<keyword evidence="4" id="KW-0347">Helicase</keyword>
<dbReference type="InterPro" id="IPR001650">
    <property type="entry name" value="Helicase_C-like"/>
</dbReference>
<dbReference type="Gene3D" id="3.40.50.300">
    <property type="entry name" value="P-loop containing nucleotide triphosphate hydrolases"/>
    <property type="match status" value="2"/>
</dbReference>
<dbReference type="SMART" id="SM00490">
    <property type="entry name" value="HELICc"/>
    <property type="match status" value="1"/>
</dbReference>
<evidence type="ECO:0000256" key="3">
    <source>
        <dbReference type="ARBA" id="ARBA00022801"/>
    </source>
</evidence>
<dbReference type="AlphaFoldDB" id="A0A7R9EJA3"/>
<feature type="region of interest" description="Disordered" evidence="7">
    <location>
        <begin position="797"/>
        <end position="823"/>
    </location>
</feature>
<keyword evidence="3" id="KW-0378">Hydrolase</keyword>
<feature type="compositionally biased region" description="Basic and acidic residues" evidence="7">
    <location>
        <begin position="797"/>
        <end position="806"/>
    </location>
</feature>
<dbReference type="PANTHER" id="PTHR47958">
    <property type="entry name" value="ATP-DEPENDENT RNA HELICASE DBP3"/>
    <property type="match status" value="1"/>
</dbReference>
<dbReference type="CDD" id="cd18787">
    <property type="entry name" value="SF2_C_DEAD"/>
    <property type="match status" value="1"/>
</dbReference>
<keyword evidence="5" id="KW-0067">ATP-binding</keyword>
<dbReference type="InterPro" id="IPR004087">
    <property type="entry name" value="KH_dom"/>
</dbReference>
<dbReference type="Pfam" id="PF00013">
    <property type="entry name" value="KH_1"/>
    <property type="match status" value="1"/>
</dbReference>
<sequence>MNSVSRVTCCSGTQKGCEGRITTLHDYSDVSTLHHVIANATIKWTSRVNNFYGSSYTDQVPTSVDIRCHVVSTINPQISRPDLILLYSSVSSFGRVWPRPRHCFTRGRGGYGGNRRGRGGGGFNSGGNSWRDGGNSGGNSWRNEDENNDITTLAVKKNSVGRIIGKGGSKIRDLESESGARIQIGKPSDEDYGMTVEVTLTGSKDCRQTAKQLIEELTDDSAPRSYGGNSYGGNSYSAEEPQEEKPRYIDFAEANRAYEKAQKERWARLPPLKKNFYVEDPGVAAMLPEEVANFRKVNNNITASYALGQSPENSPIPNPVQTFEQCFSEYPEILTQIYNQSFTKPSPIQSQAWPILLKGLDLIGVAQTGTGTVPYLWIILNGESLSTHELFSFAGKTLAFLLPGLIHTDLQPIPRSQRGGPNVLVLAPTRELALQIEKEVKKYNYRDIKSVCIYGGGSRRDQVNIVKQGVEIIIATPGRLNDLVQAGEKHPRLFVRSLDFTYHLCVGTTHCRRSWQVLPQGYQPLVVGSLGRTRILRRLGGTKKGLGLGETGVVNVSSVTYLILDEADRMLDMGFEPQIRKSLLDIRPDRQTVMTSATWPEGVRRLAQSYMKNPIQVYVGSLDLAAVHSVTQRIEMIHEDDKIARLFEFLHDMQPEDKVIVFVGKKARADDISSELSLSGVSCQSIHGDREQCDREQALKDLETGDVRILVATDVASRGLDIMDVTHIFNVDFPRNIEEYVHRVGRTGRAGKTGEAISLFTREDWSQAHELIVILEEANQEVPHELYDMSQRFSAWKEKKNDDRGRGGGRGGRGGRGGGRPRW</sequence>
<proteinExistence type="predicted"/>
<evidence type="ECO:0000256" key="5">
    <source>
        <dbReference type="ARBA" id="ARBA00022840"/>
    </source>
</evidence>
<dbReference type="InterPro" id="IPR011545">
    <property type="entry name" value="DEAD/DEAH_box_helicase_dom"/>
</dbReference>
<evidence type="ECO:0000256" key="6">
    <source>
        <dbReference type="PROSITE-ProRule" id="PRU00117"/>
    </source>
</evidence>
<dbReference type="EMBL" id="OB797365">
    <property type="protein sequence ID" value="CAD7434284.1"/>
    <property type="molecule type" value="Genomic_DNA"/>
</dbReference>
<keyword evidence="2" id="KW-0547">Nucleotide-binding</keyword>
<evidence type="ECO:0000259" key="9">
    <source>
        <dbReference type="PROSITE" id="PS51194"/>
    </source>
</evidence>
<dbReference type="SUPFAM" id="SSF52540">
    <property type="entry name" value="P-loop containing nucleoside triphosphate hydrolases"/>
    <property type="match status" value="2"/>
</dbReference>
<protein>
    <recommendedName>
        <fullName evidence="1">RNA helicase</fullName>
        <ecNumber evidence="1">3.6.4.13</ecNumber>
    </recommendedName>
</protein>
<reference evidence="10" key="1">
    <citation type="submission" date="2020-11" db="EMBL/GenBank/DDBJ databases">
        <authorList>
            <person name="Tran Van P."/>
        </authorList>
    </citation>
    <scope>NUCLEOTIDE SEQUENCE</scope>
</reference>
<dbReference type="PROSITE" id="PS50084">
    <property type="entry name" value="KH_TYPE_1"/>
    <property type="match status" value="1"/>
</dbReference>
<evidence type="ECO:0000313" key="10">
    <source>
        <dbReference type="EMBL" id="CAD7434284.1"/>
    </source>
</evidence>
<gene>
    <name evidence="10" type="ORF">TMSB3V08_LOCUS10937</name>
</gene>
<evidence type="ECO:0000256" key="7">
    <source>
        <dbReference type="SAM" id="MobiDB-lite"/>
    </source>
</evidence>
<dbReference type="InterPro" id="IPR027417">
    <property type="entry name" value="P-loop_NTPase"/>
</dbReference>
<dbReference type="SMART" id="SM00487">
    <property type="entry name" value="DEXDc"/>
    <property type="match status" value="1"/>
</dbReference>
<feature type="compositionally biased region" description="Low complexity" evidence="7">
    <location>
        <begin position="225"/>
        <end position="237"/>
    </location>
</feature>
<dbReference type="GO" id="GO:0003723">
    <property type="term" value="F:RNA binding"/>
    <property type="evidence" value="ECO:0007669"/>
    <property type="project" value="UniProtKB-UniRule"/>
</dbReference>
<dbReference type="InterPro" id="IPR014001">
    <property type="entry name" value="Helicase_ATP-bd"/>
</dbReference>
<dbReference type="PROSITE" id="PS51192">
    <property type="entry name" value="HELICASE_ATP_BIND_1"/>
    <property type="match status" value="1"/>
</dbReference>
<evidence type="ECO:0000256" key="1">
    <source>
        <dbReference type="ARBA" id="ARBA00012552"/>
    </source>
</evidence>
<name>A0A7R9EJA3_9NEOP</name>
<dbReference type="Gene3D" id="3.30.1370.10">
    <property type="entry name" value="K Homology domain, type 1"/>
    <property type="match status" value="1"/>
</dbReference>
<evidence type="ECO:0000259" key="8">
    <source>
        <dbReference type="PROSITE" id="PS51192"/>
    </source>
</evidence>
<dbReference type="FunFam" id="3.40.50.300:FF:000008">
    <property type="entry name" value="ATP-dependent RNA helicase RhlB"/>
    <property type="match status" value="1"/>
</dbReference>
<feature type="compositionally biased region" description="Gly residues" evidence="7">
    <location>
        <begin position="808"/>
        <end position="823"/>
    </location>
</feature>
<dbReference type="EC" id="3.6.4.13" evidence="1"/>
<dbReference type="InterPro" id="IPR004088">
    <property type="entry name" value="KH_dom_type_1"/>
</dbReference>
<feature type="domain" description="Helicase C-terminal" evidence="9">
    <location>
        <begin position="629"/>
        <end position="790"/>
    </location>
</feature>
<dbReference type="GO" id="GO:0016787">
    <property type="term" value="F:hydrolase activity"/>
    <property type="evidence" value="ECO:0007669"/>
    <property type="project" value="UniProtKB-KW"/>
</dbReference>
<keyword evidence="6" id="KW-0694">RNA-binding</keyword>
<accession>A0A7R9EJA3</accession>
<dbReference type="GO" id="GO:0031047">
    <property type="term" value="P:regulatory ncRNA-mediated gene silencing"/>
    <property type="evidence" value="ECO:0007669"/>
    <property type="project" value="UniProtKB-ARBA"/>
</dbReference>
<dbReference type="GO" id="GO:0005524">
    <property type="term" value="F:ATP binding"/>
    <property type="evidence" value="ECO:0007669"/>
    <property type="project" value="UniProtKB-KW"/>
</dbReference>
<dbReference type="InterPro" id="IPR000629">
    <property type="entry name" value="RNA-helicase_DEAD-box_CS"/>
</dbReference>
<evidence type="ECO:0000256" key="2">
    <source>
        <dbReference type="ARBA" id="ARBA00022741"/>
    </source>
</evidence>
<dbReference type="PROSITE" id="PS00039">
    <property type="entry name" value="DEAD_ATP_HELICASE"/>
    <property type="match status" value="1"/>
</dbReference>
<evidence type="ECO:0000256" key="4">
    <source>
        <dbReference type="ARBA" id="ARBA00022806"/>
    </source>
</evidence>
<dbReference type="GO" id="GO:0003724">
    <property type="term" value="F:RNA helicase activity"/>
    <property type="evidence" value="ECO:0007669"/>
    <property type="project" value="UniProtKB-EC"/>
</dbReference>
<dbReference type="SUPFAM" id="SSF54791">
    <property type="entry name" value="Eukaryotic type KH-domain (KH-domain type I)"/>
    <property type="match status" value="1"/>
</dbReference>
<feature type="domain" description="Helicase ATP-binding" evidence="8">
    <location>
        <begin position="394"/>
        <end position="617"/>
    </location>
</feature>
<feature type="compositionally biased region" description="Gly residues" evidence="7">
    <location>
        <begin position="108"/>
        <end position="125"/>
    </location>
</feature>
<dbReference type="Pfam" id="PF00270">
    <property type="entry name" value="DEAD"/>
    <property type="match status" value="2"/>
</dbReference>
<dbReference type="SMART" id="SM00322">
    <property type="entry name" value="KH"/>
    <property type="match status" value="1"/>
</dbReference>
<dbReference type="InterPro" id="IPR036612">
    <property type="entry name" value="KH_dom_type_1_sf"/>
</dbReference>
<organism evidence="10">
    <name type="scientific">Timema monikensis</name>
    <dbReference type="NCBI Taxonomy" id="170555"/>
    <lineage>
        <taxon>Eukaryota</taxon>
        <taxon>Metazoa</taxon>
        <taxon>Ecdysozoa</taxon>
        <taxon>Arthropoda</taxon>
        <taxon>Hexapoda</taxon>
        <taxon>Insecta</taxon>
        <taxon>Pterygota</taxon>
        <taxon>Neoptera</taxon>
        <taxon>Polyneoptera</taxon>
        <taxon>Phasmatodea</taxon>
        <taxon>Timematodea</taxon>
        <taxon>Timematoidea</taxon>
        <taxon>Timematidae</taxon>
        <taxon>Timema</taxon>
    </lineage>
</organism>
<dbReference type="Pfam" id="PF00271">
    <property type="entry name" value="Helicase_C"/>
    <property type="match status" value="1"/>
</dbReference>
<feature type="region of interest" description="Disordered" evidence="7">
    <location>
        <begin position="218"/>
        <end position="244"/>
    </location>
</feature>
<feature type="region of interest" description="Disordered" evidence="7">
    <location>
        <begin position="108"/>
        <end position="146"/>
    </location>
</feature>
<dbReference type="PROSITE" id="PS51194">
    <property type="entry name" value="HELICASE_CTER"/>
    <property type="match status" value="1"/>
</dbReference>